<dbReference type="SUPFAM" id="SSF46785">
    <property type="entry name" value="Winged helix' DNA-binding domain"/>
    <property type="match status" value="1"/>
</dbReference>
<dbReference type="InterPro" id="IPR036388">
    <property type="entry name" value="WH-like_DNA-bd_sf"/>
</dbReference>
<dbReference type="InterPro" id="IPR000847">
    <property type="entry name" value="LysR_HTH_N"/>
</dbReference>
<keyword evidence="3 7" id="KW-0238">DNA-binding</keyword>
<evidence type="ECO:0000256" key="1">
    <source>
        <dbReference type="ARBA" id="ARBA00009437"/>
    </source>
</evidence>
<reference evidence="7 8" key="1">
    <citation type="submission" date="2023-07" db="EMBL/GenBank/DDBJ databases">
        <title>Sorghum-associated microbial communities from plants grown in Nebraska, USA.</title>
        <authorList>
            <person name="Schachtman D."/>
        </authorList>
    </citation>
    <scope>NUCLEOTIDE SEQUENCE [LARGE SCALE GENOMIC DNA]</scope>
    <source>
        <strain evidence="7 8">BE240</strain>
    </source>
</reference>
<keyword evidence="8" id="KW-1185">Reference proteome</keyword>
<feature type="region of interest" description="Disordered" evidence="5">
    <location>
        <begin position="298"/>
        <end position="320"/>
    </location>
</feature>
<dbReference type="CDD" id="cd08422">
    <property type="entry name" value="PBP2_CrgA_like"/>
    <property type="match status" value="1"/>
</dbReference>
<organism evidence="7 8">
    <name type="scientific">Hydrogenophaga laconesensis</name>
    <dbReference type="NCBI Taxonomy" id="1805971"/>
    <lineage>
        <taxon>Bacteria</taxon>
        <taxon>Pseudomonadati</taxon>
        <taxon>Pseudomonadota</taxon>
        <taxon>Betaproteobacteria</taxon>
        <taxon>Burkholderiales</taxon>
        <taxon>Comamonadaceae</taxon>
        <taxon>Hydrogenophaga</taxon>
    </lineage>
</organism>
<dbReference type="PANTHER" id="PTHR30537">
    <property type="entry name" value="HTH-TYPE TRANSCRIPTIONAL REGULATOR"/>
    <property type="match status" value="1"/>
</dbReference>
<feature type="compositionally biased region" description="Basic and acidic residues" evidence="5">
    <location>
        <begin position="301"/>
        <end position="314"/>
    </location>
</feature>
<dbReference type="GO" id="GO:0003677">
    <property type="term" value="F:DNA binding"/>
    <property type="evidence" value="ECO:0007669"/>
    <property type="project" value="UniProtKB-KW"/>
</dbReference>
<dbReference type="PROSITE" id="PS50931">
    <property type="entry name" value="HTH_LYSR"/>
    <property type="match status" value="1"/>
</dbReference>
<evidence type="ECO:0000313" key="7">
    <source>
        <dbReference type="EMBL" id="MDR7096053.1"/>
    </source>
</evidence>
<keyword evidence="2" id="KW-0805">Transcription regulation</keyword>
<dbReference type="Proteomes" id="UP001265550">
    <property type="component" value="Unassembled WGS sequence"/>
</dbReference>
<dbReference type="PANTHER" id="PTHR30537:SF35">
    <property type="entry name" value="TRANSCRIPTIONAL REGULATORY PROTEIN"/>
    <property type="match status" value="1"/>
</dbReference>
<dbReference type="Pfam" id="PF03466">
    <property type="entry name" value="LysR_substrate"/>
    <property type="match status" value="1"/>
</dbReference>
<proteinExistence type="inferred from homology"/>
<feature type="domain" description="HTH lysR-type" evidence="6">
    <location>
        <begin position="1"/>
        <end position="59"/>
    </location>
</feature>
<name>A0ABU1VFG8_9BURK</name>
<evidence type="ECO:0000256" key="5">
    <source>
        <dbReference type="SAM" id="MobiDB-lite"/>
    </source>
</evidence>
<keyword evidence="4" id="KW-0804">Transcription</keyword>
<dbReference type="EMBL" id="JAVDWE010000011">
    <property type="protein sequence ID" value="MDR7096053.1"/>
    <property type="molecule type" value="Genomic_DNA"/>
</dbReference>
<dbReference type="InterPro" id="IPR058163">
    <property type="entry name" value="LysR-type_TF_proteobact-type"/>
</dbReference>
<dbReference type="Pfam" id="PF00126">
    <property type="entry name" value="HTH_1"/>
    <property type="match status" value="1"/>
</dbReference>
<dbReference type="Gene3D" id="3.40.190.290">
    <property type="match status" value="1"/>
</dbReference>
<dbReference type="Gene3D" id="1.10.10.10">
    <property type="entry name" value="Winged helix-like DNA-binding domain superfamily/Winged helix DNA-binding domain"/>
    <property type="match status" value="1"/>
</dbReference>
<protein>
    <submittedName>
        <fullName evidence="7">DNA-binding transcriptional LysR family regulator</fullName>
    </submittedName>
</protein>
<dbReference type="RefSeq" id="WP_204734725.1">
    <property type="nucleotide sequence ID" value="NZ_JAVDWE010000011.1"/>
</dbReference>
<dbReference type="InterPro" id="IPR005119">
    <property type="entry name" value="LysR_subst-bd"/>
</dbReference>
<evidence type="ECO:0000256" key="4">
    <source>
        <dbReference type="ARBA" id="ARBA00023163"/>
    </source>
</evidence>
<sequence length="320" mass="35206">MDRFEAMRVFVAVVDAGSFVGASDALPMSRAAVSRHVAELESHLGVRLLNRTTRRLSLTPEGEVFHLRCKEVLTTVDEAEAEITSRSGEAAGLLRINAPFTFGLLHLAPLWAAFMDSHPRVMLDVTLSDRVVDLVDEGFDMAVRIARLPDSSLVSRQIASTRLVLCASPAYLRRHGTPRHPAELADHQVVAYSLFSMGDHWGFTGPDGPVTVKVSPRMRSNNGDTCRTAALRHQGIVLQPSFLVGTDLQAGALVELMPAFKSIELGVYVVYPSRKFISPKVRLMIDFLADAFSMQAWPTQRQREGAGTPRERVTSRGRSS</sequence>
<evidence type="ECO:0000256" key="3">
    <source>
        <dbReference type="ARBA" id="ARBA00023125"/>
    </source>
</evidence>
<comment type="caution">
    <text evidence="7">The sequence shown here is derived from an EMBL/GenBank/DDBJ whole genome shotgun (WGS) entry which is preliminary data.</text>
</comment>
<dbReference type="SUPFAM" id="SSF53850">
    <property type="entry name" value="Periplasmic binding protein-like II"/>
    <property type="match status" value="1"/>
</dbReference>
<comment type="similarity">
    <text evidence="1">Belongs to the LysR transcriptional regulatory family.</text>
</comment>
<gene>
    <name evidence="7" type="ORF">J2X09_003806</name>
</gene>
<accession>A0ABU1VFG8</accession>
<evidence type="ECO:0000259" key="6">
    <source>
        <dbReference type="PROSITE" id="PS50931"/>
    </source>
</evidence>
<dbReference type="InterPro" id="IPR036390">
    <property type="entry name" value="WH_DNA-bd_sf"/>
</dbReference>
<evidence type="ECO:0000313" key="8">
    <source>
        <dbReference type="Proteomes" id="UP001265550"/>
    </source>
</evidence>
<evidence type="ECO:0000256" key="2">
    <source>
        <dbReference type="ARBA" id="ARBA00023015"/>
    </source>
</evidence>